<comment type="caution">
    <text evidence="4">The sequence shown here is derived from an EMBL/GenBank/DDBJ whole genome shotgun (WGS) entry which is preliminary data.</text>
</comment>
<dbReference type="AlphaFoldDB" id="A0AAE0DMB9"/>
<evidence type="ECO:0000313" key="4">
    <source>
        <dbReference type="EMBL" id="KAK3172213.1"/>
    </source>
</evidence>
<keyword evidence="5" id="KW-1185">Reference proteome</keyword>
<sequence>MFPVHRFAQSGPHNMLYPANKQLLPSPTRQYLHIWLHIVTTNTLSITTNVVHAAWLAQNELKLRSSADASALKARPTEALTNGGSDHSNGNSSSLRHENGLTSPRARPATMRTVSSMSVSKKLTKQILTSSGHHGRVVGVQIKDEHIAVRHRCQKELGSHVGSYAYDTTFDGLLEWIRSERLIRVPHKGGNWDRVLIEVQHFAQQVHQLTESIAYFTDDCNAASHLMYGHCLLLLEFGLELVPLLRCHDMFGATPEISENISHVFSYLLNIVTAVAGTFWGAVHGGKESTTIDIYRVFSAQIETLYAYVTKTAHAIWCFCLDGDDETDIYQLEKLQKRLSPQDNVLTFLAARHMVVAARPGQFTCTWFQSHLNSFLRSNQRILRVEGKSGSGKTTLANWTLDRLQRPINRKPVTTISFFANPTIAGQNSGLALVRTLLYQLIFQRLGDEHLFRCIYDVVTPSLLRRSVQEQEDLLWAALNKGLSHLTDAEDDLVIVVDGIDGIGEKQVAQKACRRLWDLTEKLCSVRLIQFSQCIEMQATKNVTSFELTAEVLRHDMTTVTRRSLLRHQQFDELKEPDQDKIIEPLVAAAGTSMLWLTLACRYLRLQPQISSKSLEVLLPGSNCISVVDLVHKIVSATQMTQDSKNAISYILTAERPLLFSEIKLLLSDGPVPKPLDLDSIIQPLGPFVLVSEGLVAIRHKQVMNGLLVDNSPAKWLLNHQQRQKDLLLKVLTYASARFHEECQPTVDPLEFTQIYGKIHGHTLLEYAIRYWVRHFEWTSIYHVSGALTIPKDMQDVFPYSNMFALLEEGCWSTQVPAKDAVNLHITAFRVREALYGKKKGCVLQTAMTIGKIYEVTLALDECAVEWYHKAMYISKEALGLTSEMTMILCRTVLRITEKYLSPKQDDRMMIWRHDAFKLYLEILRIRYGEQSKEYLELWALYLVFRRLIGLEIIVVPGPTPGQPRGVPSFEGDVSLDGRVVVRKHKGRTEIDPFEDDFLFGYVKEGAVITLTLEMYQKIIIRISEHVRAGFFVQAEELYIELWLRLTEHCHTHHEVEWHERKIRVMIDYCRFLHKRERSTESASILLCIWRERSLSS</sequence>
<dbReference type="PANTHER" id="PTHR10039:SF9">
    <property type="entry name" value="NACHT DOMAIN PROTEIN (AFU_ORTHOLOGUE AFUA_2G01760)"/>
    <property type="match status" value="1"/>
</dbReference>
<evidence type="ECO:0000259" key="3">
    <source>
        <dbReference type="Pfam" id="PF24883"/>
    </source>
</evidence>
<dbReference type="PANTHER" id="PTHR10039">
    <property type="entry name" value="AMELOGENIN"/>
    <property type="match status" value="1"/>
</dbReference>
<feature type="domain" description="Nephrocystin 3-like N-terminal" evidence="3">
    <location>
        <begin position="364"/>
        <end position="521"/>
    </location>
</feature>
<protein>
    <recommendedName>
        <fullName evidence="3">Nephrocystin 3-like N-terminal domain-containing protein</fullName>
    </recommendedName>
</protein>
<name>A0AAE0DMB9_9ROSI</name>
<dbReference type="Proteomes" id="UP001281410">
    <property type="component" value="Unassembled WGS sequence"/>
</dbReference>
<accession>A0AAE0DMB9</accession>
<evidence type="ECO:0000256" key="2">
    <source>
        <dbReference type="SAM" id="MobiDB-lite"/>
    </source>
</evidence>
<dbReference type="SUPFAM" id="SSF52540">
    <property type="entry name" value="P-loop containing nucleoside triphosphate hydrolases"/>
    <property type="match status" value="1"/>
</dbReference>
<dbReference type="Gene3D" id="3.40.50.300">
    <property type="entry name" value="P-loop containing nucleotide triphosphate hydrolases"/>
    <property type="match status" value="1"/>
</dbReference>
<evidence type="ECO:0000313" key="5">
    <source>
        <dbReference type="Proteomes" id="UP001281410"/>
    </source>
</evidence>
<evidence type="ECO:0000256" key="1">
    <source>
        <dbReference type="ARBA" id="ARBA00022737"/>
    </source>
</evidence>
<proteinExistence type="predicted"/>
<dbReference type="EMBL" id="JANJYJ010000679">
    <property type="protein sequence ID" value="KAK3172213.1"/>
    <property type="molecule type" value="Genomic_DNA"/>
</dbReference>
<dbReference type="Pfam" id="PF24883">
    <property type="entry name" value="NPHP3_N"/>
    <property type="match status" value="1"/>
</dbReference>
<reference evidence="4" key="1">
    <citation type="journal article" date="2023" name="Plant J.">
        <title>Genome sequences and population genomics provide insights into the demographic history, inbreeding, and mutation load of two 'living fossil' tree species of Dipteronia.</title>
        <authorList>
            <person name="Feng Y."/>
            <person name="Comes H.P."/>
            <person name="Chen J."/>
            <person name="Zhu S."/>
            <person name="Lu R."/>
            <person name="Zhang X."/>
            <person name="Li P."/>
            <person name="Qiu J."/>
            <person name="Olsen K.M."/>
            <person name="Qiu Y."/>
        </authorList>
    </citation>
    <scope>NUCLEOTIDE SEQUENCE</scope>
    <source>
        <strain evidence="4">NBL</strain>
    </source>
</reference>
<dbReference type="InterPro" id="IPR027417">
    <property type="entry name" value="P-loop_NTPase"/>
</dbReference>
<gene>
    <name evidence="4" type="ORF">Dsin_033054</name>
</gene>
<organism evidence="4 5">
    <name type="scientific">Dipteronia sinensis</name>
    <dbReference type="NCBI Taxonomy" id="43782"/>
    <lineage>
        <taxon>Eukaryota</taxon>
        <taxon>Viridiplantae</taxon>
        <taxon>Streptophyta</taxon>
        <taxon>Embryophyta</taxon>
        <taxon>Tracheophyta</taxon>
        <taxon>Spermatophyta</taxon>
        <taxon>Magnoliopsida</taxon>
        <taxon>eudicotyledons</taxon>
        <taxon>Gunneridae</taxon>
        <taxon>Pentapetalae</taxon>
        <taxon>rosids</taxon>
        <taxon>malvids</taxon>
        <taxon>Sapindales</taxon>
        <taxon>Sapindaceae</taxon>
        <taxon>Hippocastanoideae</taxon>
        <taxon>Acereae</taxon>
        <taxon>Dipteronia</taxon>
    </lineage>
</organism>
<feature type="region of interest" description="Disordered" evidence="2">
    <location>
        <begin position="74"/>
        <end position="115"/>
    </location>
</feature>
<feature type="compositionally biased region" description="Low complexity" evidence="2">
    <location>
        <begin position="82"/>
        <end position="94"/>
    </location>
</feature>
<keyword evidence="1" id="KW-0677">Repeat</keyword>
<dbReference type="InterPro" id="IPR056884">
    <property type="entry name" value="NPHP3-like_N"/>
</dbReference>